<dbReference type="AlphaFoldDB" id="A0A1M6USC3"/>
<name>A0A1M6USC3_9FLAO</name>
<sequence>MLRKKTKRLLNQLDNYFQLIKIPTDDEEINSDLGLKADYLIEENLEYSLNEYYIETNDIEENFDLFDYAQTLQQISTCLIFSNTTNIYISYKLEQNSISDIKELMQMLITCFENTSELKRKLQNIRGRVNHDFSNTNSNFNLLTSKNVNQLIDYLQKIKYKIAETIEYCENLSGIDPQINKTNYNNININLIWFQVGLLFANGEIENLIQKHQYNFTQMAKEKFKTNYTSYRPYISETYNNNSKNNKNIWNSNSKIITIYNYCIDNTIEMTTEFLNHYHAIIYDID</sequence>
<dbReference type="OrthoDB" id="1414916at2"/>
<organism evidence="1 2">
    <name type="scientific">Maribacter aquivivus</name>
    <dbReference type="NCBI Taxonomy" id="228958"/>
    <lineage>
        <taxon>Bacteria</taxon>
        <taxon>Pseudomonadati</taxon>
        <taxon>Bacteroidota</taxon>
        <taxon>Flavobacteriia</taxon>
        <taxon>Flavobacteriales</taxon>
        <taxon>Flavobacteriaceae</taxon>
        <taxon>Maribacter</taxon>
    </lineage>
</organism>
<protein>
    <submittedName>
        <fullName evidence="1">Uncharacterized protein</fullName>
    </submittedName>
</protein>
<evidence type="ECO:0000313" key="1">
    <source>
        <dbReference type="EMBL" id="SHK72115.1"/>
    </source>
</evidence>
<gene>
    <name evidence="1" type="ORF">SAMN04488007_3662</name>
</gene>
<dbReference type="STRING" id="228958.SAMN04488007_3662"/>
<accession>A0A1M6USC3</accession>
<evidence type="ECO:0000313" key="2">
    <source>
        <dbReference type="Proteomes" id="UP000184314"/>
    </source>
</evidence>
<proteinExistence type="predicted"/>
<dbReference type="Proteomes" id="UP000184314">
    <property type="component" value="Unassembled WGS sequence"/>
</dbReference>
<dbReference type="RefSeq" id="WP_073246910.1">
    <property type="nucleotide sequence ID" value="NZ_FQZX01000004.1"/>
</dbReference>
<dbReference type="EMBL" id="FQZX01000004">
    <property type="protein sequence ID" value="SHK72115.1"/>
    <property type="molecule type" value="Genomic_DNA"/>
</dbReference>
<reference evidence="2" key="1">
    <citation type="submission" date="2016-11" db="EMBL/GenBank/DDBJ databases">
        <authorList>
            <person name="Varghese N."/>
            <person name="Submissions S."/>
        </authorList>
    </citation>
    <scope>NUCLEOTIDE SEQUENCE [LARGE SCALE GENOMIC DNA]</scope>
    <source>
        <strain evidence="2">DSM 16478</strain>
    </source>
</reference>
<keyword evidence="2" id="KW-1185">Reference proteome</keyword>